<proteinExistence type="predicted"/>
<reference evidence="2 3" key="1">
    <citation type="submission" date="2012-04" db="EMBL/GenBank/DDBJ databases">
        <title>The Genome Sequence of Afipia clevelandensis ATCC 49720.</title>
        <authorList>
            <consortium name="The Broad Institute Genome Sequencing Platform"/>
            <person name="Earl A."/>
            <person name="Ward D."/>
            <person name="Feldgarden M."/>
            <person name="Gevers D."/>
            <person name="Huys G."/>
            <person name="Walker B."/>
            <person name="Young S.K."/>
            <person name="Zeng Q."/>
            <person name="Gargeya S."/>
            <person name="Fitzgerald M."/>
            <person name="Haas B."/>
            <person name="Abouelleil A."/>
            <person name="Alvarado L."/>
            <person name="Arachchi H.M."/>
            <person name="Berlin A."/>
            <person name="Chapman S.B."/>
            <person name="Goldberg J."/>
            <person name="Griggs A."/>
            <person name="Gujja S."/>
            <person name="Hansen M."/>
            <person name="Howarth C."/>
            <person name="Imamovic A."/>
            <person name="Larimer J."/>
            <person name="McCowen C."/>
            <person name="Montmayeur A."/>
            <person name="Murphy C."/>
            <person name="Neiman D."/>
            <person name="Pearson M."/>
            <person name="Priest M."/>
            <person name="Roberts A."/>
            <person name="Saif S."/>
            <person name="Shea T."/>
            <person name="Sisk P."/>
            <person name="Sykes S."/>
            <person name="Wortman J."/>
            <person name="Nusbaum C."/>
            <person name="Birren B."/>
        </authorList>
    </citation>
    <scope>NUCLEOTIDE SEQUENCE [LARGE SCALE GENOMIC DNA]</scope>
    <source>
        <strain evidence="2 3">ATCC 49720</strain>
    </source>
</reference>
<dbReference type="EMBL" id="AGWY01000007">
    <property type="protein sequence ID" value="EKS37730.1"/>
    <property type="molecule type" value="Genomic_DNA"/>
</dbReference>
<dbReference type="Proteomes" id="UP000001095">
    <property type="component" value="Unassembled WGS sequence"/>
</dbReference>
<dbReference type="InterPro" id="IPR011990">
    <property type="entry name" value="TPR-like_helical_dom_sf"/>
</dbReference>
<protein>
    <recommendedName>
        <fullName evidence="4">Tetratricopeptide repeat protein</fullName>
    </recommendedName>
</protein>
<dbReference type="RefSeq" id="WP_002712546.1">
    <property type="nucleotide sequence ID" value="NZ_KB375281.1"/>
</dbReference>
<organism evidence="2 3">
    <name type="scientific">Afipia clevelandensis ATCC 49720</name>
    <dbReference type="NCBI Taxonomy" id="883079"/>
    <lineage>
        <taxon>Bacteria</taxon>
        <taxon>Pseudomonadati</taxon>
        <taxon>Pseudomonadota</taxon>
        <taxon>Alphaproteobacteria</taxon>
        <taxon>Hyphomicrobiales</taxon>
        <taxon>Nitrobacteraceae</taxon>
        <taxon>Afipia</taxon>
    </lineage>
</organism>
<feature type="compositionally biased region" description="Polar residues" evidence="1">
    <location>
        <begin position="346"/>
        <end position="362"/>
    </location>
</feature>
<gene>
    <name evidence="2" type="ORF">HMPREF9696_01680</name>
</gene>
<feature type="region of interest" description="Disordered" evidence="1">
    <location>
        <begin position="330"/>
        <end position="405"/>
    </location>
</feature>
<evidence type="ECO:0000313" key="2">
    <source>
        <dbReference type="EMBL" id="EKS37730.1"/>
    </source>
</evidence>
<name>K8PDU4_9BRAD</name>
<evidence type="ECO:0008006" key="4">
    <source>
        <dbReference type="Google" id="ProtNLM"/>
    </source>
</evidence>
<feature type="compositionally biased region" description="Basic and acidic residues" evidence="1">
    <location>
        <begin position="334"/>
        <end position="345"/>
    </location>
</feature>
<dbReference type="HOGENOM" id="CLU_004821_0_0_5"/>
<dbReference type="SUPFAM" id="SSF48452">
    <property type="entry name" value="TPR-like"/>
    <property type="match status" value="1"/>
</dbReference>
<evidence type="ECO:0000256" key="1">
    <source>
        <dbReference type="SAM" id="MobiDB-lite"/>
    </source>
</evidence>
<feature type="compositionally biased region" description="Pro residues" evidence="1">
    <location>
        <begin position="383"/>
        <end position="393"/>
    </location>
</feature>
<dbReference type="Gene3D" id="1.25.40.10">
    <property type="entry name" value="Tetratricopeptide repeat domain"/>
    <property type="match status" value="1"/>
</dbReference>
<comment type="caution">
    <text evidence="2">The sequence shown here is derived from an EMBL/GenBank/DDBJ whole genome shotgun (WGS) entry which is preliminary data.</text>
</comment>
<keyword evidence="3" id="KW-1185">Reference proteome</keyword>
<accession>K8PDU4</accession>
<dbReference type="PATRIC" id="fig|883079.3.peg.1719"/>
<evidence type="ECO:0000313" key="3">
    <source>
        <dbReference type="Proteomes" id="UP000001095"/>
    </source>
</evidence>
<dbReference type="AlphaFoldDB" id="K8PDU4"/>
<sequence>MFCKAGLMFRAARKSGARVRAFAGQLWHVLQHHGLQHHGLPPVALALAAALSFSPHAAHADPIRGEATLTPQGNYARLVFQFQEDVPTEVTVAGSILVIQFKQPVAVPIDLLSEAAPAYVGSVRRDPDGTGIRMALTQKVRVNVMTAGERVFIDLLPEKWVGLPPALPAEVVKELSDRAIAAERALRIQKTADEAKKRPPIRVRASVQPTFVRFVFEMPDGVSVSSSLGAEKFSLSFTAPLVFDLADAKIAMPANIQSINQKIDGETSRVDIGLIGEADVHTFREDKNYIVDVAFEQAQKPKAAAKLSTPAEKAAEIVPPTSEQLAKQIAQEVKPAETKPAEMKSAETNATEAKPSEAQQQPDAKPAEAKPQSSAKPEISAPPSMPASSPPAPQKAQQSDAPMPSAAGIAVDARLTSDEFRLTFPFSEPTPAAVFRRSDSIWLIFDTSRTIDASAIKREGSWLVADTSVIDLPKGRALRIRLNRPQLASLNGDEHAWTLTLADKAQSPPQQLTATRNLTDPSRASVSVSLLKPGQVHRFSDPDAGDLLLVMTAGGPARGFMKRQDFVEFSLLESVHGVVVQQKSDDLTAGISSDTLTLSRPGGLTLSTAMTSPDRATSVIRPVFDIAEWRAYQQAEFIPTRDKLLTAASQASGPARMPAHVDMARFYLARGMYVEAKGILDLALAEAKPGEEDSAALTVHAVASTLAGRSERALADLANPAVAVNIDSQLWKALALAHLRKWPEAREKFKNVEFAITALPVDLQRIVVAEAFRASLEVRDYPGAAVRSNDLEVLGSGAEQSAAVAVLRGRLAEALGRDQDALAAYAAASGSADRQSASEAKVREVALRQKREEISQDDALRELETVAATWRGDSIEVQAQAMLSKLYAAKGRYPETFAAVRRANHLEPNSGLVRKMQDDASALFEQIYNGAKGDELAPVEALAMFYEFRDLTPIGRRGDEMIRRLADRLVGVDLLDQASELLQYQIDHRLEGSARAQVASRLAMVYLMNRKPERAIAALRTTRIADLAGEIRQQRLLLEARAQTDIGRHDLALDIITNVGGREAIRLRSDIYWASRRWRESAEQIELLYGDRWRDFQPLSPTEKSDVIRAAIGYALADDAVGLARFRDKYNPKMESEADRAAFDLASKPAKANSADFARIAKMAASIDTLDGFLRDMRVRFPDAMARAKLPPEIKADPNPTGSLPEIVGLKRVKTAR</sequence>